<evidence type="ECO:0000256" key="3">
    <source>
        <dbReference type="ARBA" id="ARBA00022574"/>
    </source>
</evidence>
<comment type="subcellular location">
    <subcellularLocation>
        <location evidence="1">Nucleus</location>
        <location evidence="1">Nucleolus</location>
    </subcellularLocation>
</comment>
<dbReference type="Pfam" id="PF04003">
    <property type="entry name" value="Utp12"/>
    <property type="match status" value="1"/>
</dbReference>
<gene>
    <name evidence="8" type="ORF">BEMITA_LOCUS5311</name>
</gene>
<keyword evidence="3 6" id="KW-0853">WD repeat</keyword>
<dbReference type="PANTHER" id="PTHR19858:SF0">
    <property type="entry name" value="PERIODIC TRYPTOPHAN PROTEIN 2 HOMOLOG"/>
    <property type="match status" value="1"/>
</dbReference>
<dbReference type="PROSITE" id="PS50082">
    <property type="entry name" value="WD_REPEATS_2"/>
    <property type="match status" value="4"/>
</dbReference>
<feature type="repeat" description="WD" evidence="6">
    <location>
        <begin position="512"/>
        <end position="546"/>
    </location>
</feature>
<dbReference type="PROSITE" id="PS00678">
    <property type="entry name" value="WD_REPEATS_1"/>
    <property type="match status" value="1"/>
</dbReference>
<organism evidence="8 9">
    <name type="scientific">Bemisia tabaci</name>
    <name type="common">Sweetpotato whitefly</name>
    <name type="synonym">Aleurodes tabaci</name>
    <dbReference type="NCBI Taxonomy" id="7038"/>
    <lineage>
        <taxon>Eukaryota</taxon>
        <taxon>Metazoa</taxon>
        <taxon>Ecdysozoa</taxon>
        <taxon>Arthropoda</taxon>
        <taxon>Hexapoda</taxon>
        <taxon>Insecta</taxon>
        <taxon>Pterygota</taxon>
        <taxon>Neoptera</taxon>
        <taxon>Paraneoptera</taxon>
        <taxon>Hemiptera</taxon>
        <taxon>Sternorrhyncha</taxon>
        <taxon>Aleyrodoidea</taxon>
        <taxon>Aleyrodidae</taxon>
        <taxon>Aleyrodinae</taxon>
        <taxon>Bemisia</taxon>
    </lineage>
</organism>
<dbReference type="Pfam" id="PF00400">
    <property type="entry name" value="WD40"/>
    <property type="match status" value="5"/>
</dbReference>
<dbReference type="GO" id="GO:0034388">
    <property type="term" value="C:Pwp2p-containing subcomplex of 90S preribosome"/>
    <property type="evidence" value="ECO:0007669"/>
    <property type="project" value="TreeGrafter"/>
</dbReference>
<feature type="repeat" description="WD" evidence="6">
    <location>
        <begin position="384"/>
        <end position="425"/>
    </location>
</feature>
<dbReference type="PROSITE" id="PS50294">
    <property type="entry name" value="WD_REPEATS_REGION"/>
    <property type="match status" value="3"/>
</dbReference>
<evidence type="ECO:0000313" key="8">
    <source>
        <dbReference type="EMBL" id="CAH0386161.1"/>
    </source>
</evidence>
<name>A0A9P0A9J1_BEMTA</name>
<dbReference type="InterPro" id="IPR019775">
    <property type="entry name" value="WD40_repeat_CS"/>
</dbReference>
<dbReference type="KEGG" id="btab:109030995"/>
<evidence type="ECO:0000256" key="2">
    <source>
        <dbReference type="ARBA" id="ARBA00010226"/>
    </source>
</evidence>
<dbReference type="SUPFAM" id="SSF50998">
    <property type="entry name" value="Quinoprotein alcohol dehydrogenase-like"/>
    <property type="match status" value="1"/>
</dbReference>
<dbReference type="SUPFAM" id="SSF50978">
    <property type="entry name" value="WD40 repeat-like"/>
    <property type="match status" value="1"/>
</dbReference>
<protein>
    <recommendedName>
        <fullName evidence="7">Small-subunit processome Utp12 domain-containing protein</fullName>
    </recommendedName>
</protein>
<evidence type="ECO:0000256" key="1">
    <source>
        <dbReference type="ARBA" id="ARBA00004604"/>
    </source>
</evidence>
<feature type="repeat" description="WD" evidence="6">
    <location>
        <begin position="426"/>
        <end position="467"/>
    </location>
</feature>
<reference evidence="8" key="1">
    <citation type="submission" date="2021-12" db="EMBL/GenBank/DDBJ databases">
        <authorList>
            <person name="King R."/>
        </authorList>
    </citation>
    <scope>NUCLEOTIDE SEQUENCE</scope>
</reference>
<dbReference type="InterPro" id="IPR036322">
    <property type="entry name" value="WD40_repeat_dom_sf"/>
</dbReference>
<dbReference type="GO" id="GO:0000028">
    <property type="term" value="P:ribosomal small subunit assembly"/>
    <property type="evidence" value="ECO:0007669"/>
    <property type="project" value="TreeGrafter"/>
</dbReference>
<dbReference type="AlphaFoldDB" id="A0A9P0A9J1"/>
<evidence type="ECO:0000256" key="6">
    <source>
        <dbReference type="PROSITE-ProRule" id="PRU00221"/>
    </source>
</evidence>
<feature type="domain" description="Small-subunit processome Utp12" evidence="7">
    <location>
        <begin position="788"/>
        <end position="885"/>
    </location>
</feature>
<dbReference type="GO" id="GO:0000462">
    <property type="term" value="P:maturation of SSU-rRNA from tricistronic rRNA transcript (SSU-rRNA, 5.8S rRNA, LSU-rRNA)"/>
    <property type="evidence" value="ECO:0007669"/>
    <property type="project" value="TreeGrafter"/>
</dbReference>
<keyword evidence="9" id="KW-1185">Reference proteome</keyword>
<dbReference type="EMBL" id="OU963864">
    <property type="protein sequence ID" value="CAH0386161.1"/>
    <property type="molecule type" value="Genomic_DNA"/>
</dbReference>
<feature type="repeat" description="WD" evidence="6">
    <location>
        <begin position="185"/>
        <end position="217"/>
    </location>
</feature>
<dbReference type="CDD" id="cd00200">
    <property type="entry name" value="WD40"/>
    <property type="match status" value="1"/>
</dbReference>
<evidence type="ECO:0000313" key="9">
    <source>
        <dbReference type="Proteomes" id="UP001152759"/>
    </source>
</evidence>
<evidence type="ECO:0000256" key="5">
    <source>
        <dbReference type="ARBA" id="ARBA00023242"/>
    </source>
</evidence>
<dbReference type="SMART" id="SM00320">
    <property type="entry name" value="WD40"/>
    <property type="match status" value="11"/>
</dbReference>
<proteinExistence type="inferred from homology"/>
<sequence>MKFSYKFSNLLGTVYRKGNLLFTNDGNSVISPVGNRISIFDLKNNRTSTLPVESRFNFILLDLSPSGAILAAVNEEGELHLVSMMSLTVVHRHRFKGTVTCLKFSPDGKYLAASKENNLFLFQVPGQFDGQFNQFIMKRVFHASLDDTTGIAWSDDSSVIAVASKDGSTKIFGAERWANFHIYSLGGHSEEIMAVFFETKSLDVVSLSKNGRLVLWDCNIDPSDLVPFDPEAPRKKAKKRDTHILEEDDIDLSKGEEREKALQEEADIKELPSSEAQEFTKLQYSQKVRHYLKDNFKEMDTKNVSLTCADYHKGTHILVTGFSNGSFFIHELPDVNLIHSLSISENSISSLALNKTGDWLAIGCSLRGQLVVWEWQSESYIMKQQGHENAMSTLAYSHDGAMIVTGGEDGKVKLWNTQSGFCFVTFTEHESCVSAVTFSNNRKFVVTASLDGTVRAFDLARYRNFRTFTSPRPVQFSCLALDSTSELVAAGGQDFFEIYLWSIKIGRLLEVLSGHEGPVSSLMFSPVMSSSALASTSWDKSLKLWNAVETGTDHETVKLLADGLYVVYKPNGKEVAVATLDGNITFFDSEHGNQLGCIEGRNDLGSGRLETDRITAKKTLQAKAFSTLCYSPDGEFIIAAGQSKFICIYNVDEAILIKKFEVTQNRSLDGVDDFINRRKLTELGNVALVEERDPSEGGNVMLKLPGVKKGDMASRSTKPEIRVFDVQFSPTGQSWAATTTEGLLIYSLRSDYLFDPFELEMGITPAAVKETLGKHDHAKALMMSIRLNEPVIVREVVEKVPVSEIELTVAALPEAYAEKVTCYVASFIEASRHIEFYLLWVQHLVTKFKNISQTTLVLLQKNISKKFQELSKICEFNTYTLKHIEKLSQFAEEKQKLTDDLEEMELDDL</sequence>
<keyword evidence="4" id="KW-0677">Repeat</keyword>
<dbReference type="InterPro" id="IPR027145">
    <property type="entry name" value="PWP2"/>
</dbReference>
<dbReference type="GO" id="GO:0032040">
    <property type="term" value="C:small-subunit processome"/>
    <property type="evidence" value="ECO:0007669"/>
    <property type="project" value="TreeGrafter"/>
</dbReference>
<accession>A0A9P0A9J1</accession>
<dbReference type="InterPro" id="IPR015943">
    <property type="entry name" value="WD40/YVTN_repeat-like_dom_sf"/>
</dbReference>
<evidence type="ECO:0000259" key="7">
    <source>
        <dbReference type="Pfam" id="PF04003"/>
    </source>
</evidence>
<dbReference type="InterPro" id="IPR001680">
    <property type="entry name" value="WD40_rpt"/>
</dbReference>
<comment type="similarity">
    <text evidence="2">Belongs to the WD repeat PWP2 family.</text>
</comment>
<dbReference type="InterPro" id="IPR007148">
    <property type="entry name" value="SSU_processome_Utp12"/>
</dbReference>
<dbReference type="InterPro" id="IPR011047">
    <property type="entry name" value="Quinoprotein_ADH-like_sf"/>
</dbReference>
<dbReference type="PANTHER" id="PTHR19858">
    <property type="entry name" value="WD40 REPEAT PROTEIN"/>
    <property type="match status" value="1"/>
</dbReference>
<evidence type="ECO:0000256" key="4">
    <source>
        <dbReference type="ARBA" id="ARBA00022737"/>
    </source>
</evidence>
<dbReference type="Proteomes" id="UP001152759">
    <property type="component" value="Chromosome 3"/>
</dbReference>
<dbReference type="FunFam" id="2.130.10.10:FF:000499">
    <property type="entry name" value="PWP2, small subunit processome component"/>
    <property type="match status" value="1"/>
</dbReference>
<keyword evidence="5" id="KW-0539">Nucleus</keyword>
<dbReference type="Gene3D" id="2.130.10.10">
    <property type="entry name" value="YVTN repeat-like/Quinoprotein amine dehydrogenase"/>
    <property type="match status" value="4"/>
</dbReference>